<dbReference type="NCBIfam" id="TIGR04345">
    <property type="entry name" value="ovoA_Cterm"/>
    <property type="match status" value="1"/>
</dbReference>
<dbReference type="CDD" id="cd02440">
    <property type="entry name" value="AdoMet_MTases"/>
    <property type="match status" value="1"/>
</dbReference>
<protein>
    <submittedName>
        <fullName evidence="2">4-mercaptohistidine N1-methyltransferase</fullName>
    </submittedName>
</protein>
<dbReference type="AlphaFoldDB" id="A0AAQ3LAL8"/>
<dbReference type="PANTHER" id="PTHR45445:SF2">
    <property type="entry name" value="METHYLTRANSFERASE TYPE 11 DOMAIN-CONTAINING PROTEIN"/>
    <property type="match status" value="1"/>
</dbReference>
<dbReference type="Gene3D" id="3.40.50.150">
    <property type="entry name" value="Vaccinia Virus protein VP39"/>
    <property type="match status" value="1"/>
</dbReference>
<dbReference type="KEGG" id="puo:RZN69_15295"/>
<proteinExistence type="predicted"/>
<feature type="domain" description="Methyltransferase type 11" evidence="1">
    <location>
        <begin position="60"/>
        <end position="180"/>
    </location>
</feature>
<dbReference type="SUPFAM" id="SSF53335">
    <property type="entry name" value="S-adenosyl-L-methionine-dependent methyltransferases"/>
    <property type="match status" value="1"/>
</dbReference>
<dbReference type="Proteomes" id="UP001304300">
    <property type="component" value="Chromosome"/>
</dbReference>
<dbReference type="InterPro" id="IPR013216">
    <property type="entry name" value="Methyltransf_11"/>
</dbReference>
<evidence type="ECO:0000313" key="3">
    <source>
        <dbReference type="Proteomes" id="UP001304300"/>
    </source>
</evidence>
<evidence type="ECO:0000313" key="2">
    <source>
        <dbReference type="EMBL" id="WOO39988.1"/>
    </source>
</evidence>
<dbReference type="Pfam" id="PF08241">
    <property type="entry name" value="Methyltransf_11"/>
    <property type="match status" value="1"/>
</dbReference>
<keyword evidence="3" id="KW-1185">Reference proteome</keyword>
<accession>A0AAQ3LAL8</accession>
<dbReference type="EMBL" id="CP136920">
    <property type="protein sequence ID" value="WOO39988.1"/>
    <property type="molecule type" value="Genomic_DNA"/>
</dbReference>
<name>A0AAQ3LAL8_9BACT</name>
<sequence length="250" mass="28055">MPENLYETDELLAQYLLLHFGTADEILPYAFGPKDALEFPARCVQETFDLAAIPSDARALDVGCSVGRSTFELAKHCKEVIGIDFSQSFIEAAQILGAKGFLDYGRKYEGQISLRSVAAVPEVIDRSRASFEVGDAQYLRDDLGQFDLVLACNLICRLPDPMLFLRRLPQLVKPGGQLVITTPFTWLEEYTPPENWLGGTAETGDSFNGLRSALETDFELMKTKDMPFIIRETARKFQWTVAQGSVWQKR</sequence>
<organism evidence="2 3">
    <name type="scientific">Rubellicoccus peritrichatus</name>
    <dbReference type="NCBI Taxonomy" id="3080537"/>
    <lineage>
        <taxon>Bacteria</taxon>
        <taxon>Pseudomonadati</taxon>
        <taxon>Verrucomicrobiota</taxon>
        <taxon>Opitutia</taxon>
        <taxon>Puniceicoccales</taxon>
        <taxon>Cerasicoccaceae</taxon>
        <taxon>Rubellicoccus</taxon>
    </lineage>
</organism>
<gene>
    <name evidence="2" type="ORF">RZN69_15295</name>
</gene>
<dbReference type="InterPro" id="IPR027625">
    <property type="entry name" value="OvoA_Cterm"/>
</dbReference>
<dbReference type="InterPro" id="IPR029063">
    <property type="entry name" value="SAM-dependent_MTases_sf"/>
</dbReference>
<dbReference type="RefSeq" id="WP_317832061.1">
    <property type="nucleotide sequence ID" value="NZ_CP136920.1"/>
</dbReference>
<dbReference type="GO" id="GO:0008757">
    <property type="term" value="F:S-adenosylmethionine-dependent methyltransferase activity"/>
    <property type="evidence" value="ECO:0007669"/>
    <property type="project" value="InterPro"/>
</dbReference>
<dbReference type="PANTHER" id="PTHR45445">
    <property type="match status" value="1"/>
</dbReference>
<reference evidence="2 3" key="1">
    <citation type="submission" date="2023-10" db="EMBL/GenBank/DDBJ databases">
        <title>Rubellicoccus peritrichatus gen. nov., sp. nov., isolated from an algae of coral reef tank.</title>
        <authorList>
            <person name="Luo J."/>
        </authorList>
    </citation>
    <scope>NUCLEOTIDE SEQUENCE [LARGE SCALE GENOMIC DNA]</scope>
    <source>
        <strain evidence="2 3">CR14</strain>
    </source>
</reference>
<evidence type="ECO:0000259" key="1">
    <source>
        <dbReference type="Pfam" id="PF08241"/>
    </source>
</evidence>